<dbReference type="PANTHER" id="PTHR33594">
    <property type="entry name" value="SUPERFAMILY HYDROLASE, PUTATIVE (AFU_ORTHOLOGUE AFUA_1G03035)-RELATED"/>
    <property type="match status" value="1"/>
</dbReference>
<organism evidence="2 3">
    <name type="scientific">Listeria floridensis FSL S10-1187</name>
    <dbReference type="NCBI Taxonomy" id="1265817"/>
    <lineage>
        <taxon>Bacteria</taxon>
        <taxon>Bacillati</taxon>
        <taxon>Bacillota</taxon>
        <taxon>Bacilli</taxon>
        <taxon>Bacillales</taxon>
        <taxon>Listeriaceae</taxon>
        <taxon>Listeria</taxon>
    </lineage>
</organism>
<dbReference type="PROSITE" id="PS51831">
    <property type="entry name" value="HD"/>
    <property type="match status" value="1"/>
</dbReference>
<dbReference type="Gene3D" id="1.20.58.1910">
    <property type="match status" value="1"/>
</dbReference>
<dbReference type="EMBL" id="AODF01000004">
    <property type="protein sequence ID" value="EUJ33403.1"/>
    <property type="molecule type" value="Genomic_DNA"/>
</dbReference>
<name>A0ABN0RHN2_9LIST</name>
<dbReference type="Gene3D" id="1.10.472.50">
    <property type="entry name" value="HD-domain/PDEase-like"/>
    <property type="match status" value="1"/>
</dbReference>
<reference evidence="2 3" key="1">
    <citation type="journal article" date="2014" name="Int. J. Syst. Evol. Microbiol.">
        <title>Listeria floridensis sp. nov., Listeria aquatica sp. nov., Listeria cornellensis sp. nov., Listeria riparia sp. nov. and Listeria grandensis sp. nov., from agricultural and natural environments.</title>
        <authorList>
            <person name="den Bakker H.C."/>
            <person name="Warchocki S."/>
            <person name="Wright E.M."/>
            <person name="Allred A.F."/>
            <person name="Ahlstrom C."/>
            <person name="Manuel C.S."/>
            <person name="Stasiewicz M.J."/>
            <person name="Burrell A."/>
            <person name="Roof S."/>
            <person name="Strawn L."/>
            <person name="Fortes E.D."/>
            <person name="Nightingale K.K."/>
            <person name="Kephart D."/>
            <person name="Wiedmann M."/>
        </authorList>
    </citation>
    <scope>NUCLEOTIDE SEQUENCE [LARGE SCALE GENOMIC DNA]</scope>
    <source>
        <strain evidence="2 3">FSL S10-1187</strain>
    </source>
</reference>
<feature type="domain" description="HD" evidence="1">
    <location>
        <begin position="24"/>
        <end position="126"/>
    </location>
</feature>
<dbReference type="Proteomes" id="UP000019249">
    <property type="component" value="Unassembled WGS sequence"/>
</dbReference>
<keyword evidence="3" id="KW-1185">Reference proteome</keyword>
<dbReference type="InterPro" id="IPR003607">
    <property type="entry name" value="HD/PDEase_dom"/>
</dbReference>
<dbReference type="InterPro" id="IPR006674">
    <property type="entry name" value="HD_domain"/>
</dbReference>
<dbReference type="SUPFAM" id="SSF109604">
    <property type="entry name" value="HD-domain/PDEase-like"/>
    <property type="match status" value="1"/>
</dbReference>
<protein>
    <submittedName>
        <fullName evidence="2">HD domain-containing protein</fullName>
    </submittedName>
</protein>
<evidence type="ECO:0000313" key="3">
    <source>
        <dbReference type="Proteomes" id="UP000019249"/>
    </source>
</evidence>
<proteinExistence type="predicted"/>
<accession>A0ABN0RHN2</accession>
<evidence type="ECO:0000313" key="2">
    <source>
        <dbReference type="EMBL" id="EUJ33403.1"/>
    </source>
</evidence>
<sequence length="202" mass="22852">MDSVIKKAEKWMRIRFSEDKTGHDFEHLARVARTAAKLQATEGGNALVIQLAALFHDYPDEKLVSNTNLAKEELIKWMEGEKLSPNVINDIMRAINAVSYRGGSNPIQAISIEEKIVQDADRLDALGAIGIIRAFTYGASKKQAPLDYACENAESTLQHFDDKLFKLKNLMNTKSALAMAKDRHEYMQLFIEQLKKEDVIKR</sequence>
<dbReference type="PANTHER" id="PTHR33594:SF1">
    <property type="entry name" value="HD_PDEASE DOMAIN-CONTAINING PROTEIN"/>
    <property type="match status" value="1"/>
</dbReference>
<dbReference type="CDD" id="cd00077">
    <property type="entry name" value="HDc"/>
    <property type="match status" value="1"/>
</dbReference>
<dbReference type="SMART" id="SM00471">
    <property type="entry name" value="HDc"/>
    <property type="match status" value="1"/>
</dbReference>
<comment type="caution">
    <text evidence="2">The sequence shown here is derived from an EMBL/GenBank/DDBJ whole genome shotgun (WGS) entry which is preliminary data.</text>
</comment>
<evidence type="ECO:0000259" key="1">
    <source>
        <dbReference type="PROSITE" id="PS51831"/>
    </source>
</evidence>
<gene>
    <name evidence="2" type="ORF">MFLO_02573</name>
</gene>
<dbReference type="Pfam" id="PF01966">
    <property type="entry name" value="HD"/>
    <property type="match status" value="1"/>
</dbReference>